<dbReference type="EMBL" id="PQIB02000018">
    <property type="protein sequence ID" value="RLM55900.1"/>
    <property type="molecule type" value="Genomic_DNA"/>
</dbReference>
<dbReference type="Proteomes" id="UP000275267">
    <property type="component" value="Unassembled WGS sequence"/>
</dbReference>
<dbReference type="STRING" id="4540.A0A3L6PED8"/>
<name>A0A3L6PED8_PANMI</name>
<accession>A0A3L6PED8</accession>
<gene>
    <name evidence="1" type="ORF">C2845_PM10G22080</name>
</gene>
<proteinExistence type="predicted"/>
<organism evidence="1 2">
    <name type="scientific">Panicum miliaceum</name>
    <name type="common">Proso millet</name>
    <name type="synonym">Broomcorn millet</name>
    <dbReference type="NCBI Taxonomy" id="4540"/>
    <lineage>
        <taxon>Eukaryota</taxon>
        <taxon>Viridiplantae</taxon>
        <taxon>Streptophyta</taxon>
        <taxon>Embryophyta</taxon>
        <taxon>Tracheophyta</taxon>
        <taxon>Spermatophyta</taxon>
        <taxon>Magnoliopsida</taxon>
        <taxon>Liliopsida</taxon>
        <taxon>Poales</taxon>
        <taxon>Poaceae</taxon>
        <taxon>PACMAD clade</taxon>
        <taxon>Panicoideae</taxon>
        <taxon>Panicodae</taxon>
        <taxon>Paniceae</taxon>
        <taxon>Panicinae</taxon>
        <taxon>Panicum</taxon>
        <taxon>Panicum sect. Panicum</taxon>
    </lineage>
</organism>
<comment type="caution">
    <text evidence="1">The sequence shown here is derived from an EMBL/GenBank/DDBJ whole genome shotgun (WGS) entry which is preliminary data.</text>
</comment>
<reference evidence="2" key="1">
    <citation type="journal article" date="2019" name="Nat. Commun.">
        <title>The genome of broomcorn millet.</title>
        <authorList>
            <person name="Zou C."/>
            <person name="Miki D."/>
            <person name="Li D."/>
            <person name="Tang Q."/>
            <person name="Xiao L."/>
            <person name="Rajput S."/>
            <person name="Deng P."/>
            <person name="Jia W."/>
            <person name="Huang R."/>
            <person name="Zhang M."/>
            <person name="Sun Y."/>
            <person name="Hu J."/>
            <person name="Fu X."/>
            <person name="Schnable P.S."/>
            <person name="Li F."/>
            <person name="Zhang H."/>
            <person name="Feng B."/>
            <person name="Zhu X."/>
            <person name="Liu R."/>
            <person name="Schnable J.C."/>
            <person name="Zhu J.-K."/>
            <person name="Zhang H."/>
        </authorList>
    </citation>
    <scope>NUCLEOTIDE SEQUENCE [LARGE SCALE GENOMIC DNA]</scope>
</reference>
<protein>
    <submittedName>
        <fullName evidence="1">Uncharacterized protein</fullName>
    </submittedName>
</protein>
<evidence type="ECO:0000313" key="2">
    <source>
        <dbReference type="Proteomes" id="UP000275267"/>
    </source>
</evidence>
<evidence type="ECO:0000313" key="1">
    <source>
        <dbReference type="EMBL" id="RLM55900.1"/>
    </source>
</evidence>
<sequence>MAAAEALSGPHKSRELARVILVRLLSASTMEETSPNKIVLGWKARRLLSASVSVPSSPAEGAFQPVGIAPAASGGVGRMEFDYIDSFLVEPAYALV</sequence>
<keyword evidence="2" id="KW-1185">Reference proteome</keyword>
<dbReference type="AlphaFoldDB" id="A0A3L6PED8"/>